<organism evidence="2 3">
    <name type="scientific">Clunio marinus</name>
    <dbReference type="NCBI Taxonomy" id="568069"/>
    <lineage>
        <taxon>Eukaryota</taxon>
        <taxon>Metazoa</taxon>
        <taxon>Ecdysozoa</taxon>
        <taxon>Arthropoda</taxon>
        <taxon>Hexapoda</taxon>
        <taxon>Insecta</taxon>
        <taxon>Pterygota</taxon>
        <taxon>Neoptera</taxon>
        <taxon>Endopterygota</taxon>
        <taxon>Diptera</taxon>
        <taxon>Nematocera</taxon>
        <taxon>Chironomoidea</taxon>
        <taxon>Chironomidae</taxon>
        <taxon>Clunio</taxon>
    </lineage>
</organism>
<evidence type="ECO:0000256" key="1">
    <source>
        <dbReference type="SAM" id="MobiDB-lite"/>
    </source>
</evidence>
<name>A0A1J1J312_9DIPT</name>
<proteinExistence type="predicted"/>
<evidence type="ECO:0000313" key="2">
    <source>
        <dbReference type="EMBL" id="CRL06821.1"/>
    </source>
</evidence>
<protein>
    <submittedName>
        <fullName evidence="2">CLUMA_CG019695, isoform A</fullName>
    </submittedName>
</protein>
<accession>A0A1J1J312</accession>
<dbReference type="EMBL" id="CVRI01000067">
    <property type="protein sequence ID" value="CRL06821.1"/>
    <property type="molecule type" value="Genomic_DNA"/>
</dbReference>
<dbReference type="Proteomes" id="UP000183832">
    <property type="component" value="Unassembled WGS sequence"/>
</dbReference>
<reference evidence="2 3" key="1">
    <citation type="submission" date="2015-04" db="EMBL/GenBank/DDBJ databases">
        <authorList>
            <person name="Syromyatnikov M.Y."/>
            <person name="Popov V.N."/>
        </authorList>
    </citation>
    <scope>NUCLEOTIDE SEQUENCE [LARGE SCALE GENOMIC DNA]</scope>
</reference>
<dbReference type="AlphaFoldDB" id="A0A1J1J312"/>
<evidence type="ECO:0000313" key="3">
    <source>
        <dbReference type="Proteomes" id="UP000183832"/>
    </source>
</evidence>
<feature type="region of interest" description="Disordered" evidence="1">
    <location>
        <begin position="50"/>
        <end position="102"/>
    </location>
</feature>
<keyword evidence="3" id="KW-1185">Reference proteome</keyword>
<sequence length="102" mass="11910">MTPYITTKFILKTSPRDLSNSRLSEQVNKSFPLKLLVDVFEKKKSFATSSQMDRYQIKRKKKQAKNIQIQAEIHNKKKKKKKCNNVSKEREKSHGIPSDDSI</sequence>
<gene>
    <name evidence="2" type="ORF">CLUMA_CG019695</name>
</gene>